<dbReference type="Gene3D" id="1.10.630.10">
    <property type="entry name" value="Cytochrome P450"/>
    <property type="match status" value="1"/>
</dbReference>
<dbReference type="GO" id="GO:0004497">
    <property type="term" value="F:monooxygenase activity"/>
    <property type="evidence" value="ECO:0007669"/>
    <property type="project" value="UniProtKB-KW"/>
</dbReference>
<keyword evidence="8" id="KW-0560">Oxidoreductase</keyword>
<dbReference type="PANTHER" id="PTHR24306:SF8">
    <property type="entry name" value="P450, PUTATIVE (EUROFUNG)-RELATED"/>
    <property type="match status" value="1"/>
</dbReference>
<name>A0AAN6P417_9PEZI</name>
<evidence type="ECO:0000256" key="5">
    <source>
        <dbReference type="ARBA" id="ARBA00022516"/>
    </source>
</evidence>
<evidence type="ECO:0000256" key="1">
    <source>
        <dbReference type="ARBA" id="ARBA00001971"/>
    </source>
</evidence>
<dbReference type="InterPro" id="IPR036396">
    <property type="entry name" value="Cyt_P450_sf"/>
</dbReference>
<evidence type="ECO:0000256" key="4">
    <source>
        <dbReference type="ARBA" id="ARBA00010617"/>
    </source>
</evidence>
<keyword evidence="10" id="KW-0349">Heme</keyword>
<keyword evidence="5" id="KW-0443">Lipid metabolism</keyword>
<keyword evidence="6 10" id="KW-0479">Metal-binding</keyword>
<dbReference type="GO" id="GO:0016705">
    <property type="term" value="F:oxidoreductase activity, acting on paired donors, with incorporation or reduction of molecular oxygen"/>
    <property type="evidence" value="ECO:0007669"/>
    <property type="project" value="InterPro"/>
</dbReference>
<comment type="caution">
    <text evidence="11">The sequence shown here is derived from an EMBL/GenBank/DDBJ whole genome shotgun (WGS) entry which is preliminary data.</text>
</comment>
<evidence type="ECO:0000256" key="6">
    <source>
        <dbReference type="ARBA" id="ARBA00022723"/>
    </source>
</evidence>
<evidence type="ECO:0000256" key="3">
    <source>
        <dbReference type="ARBA" id="ARBA00004792"/>
    </source>
</evidence>
<reference evidence="11" key="2">
    <citation type="submission" date="2023-06" db="EMBL/GenBank/DDBJ databases">
        <authorList>
            <consortium name="Lawrence Berkeley National Laboratory"/>
            <person name="Mondo S.J."/>
            <person name="Hensen N."/>
            <person name="Bonometti L."/>
            <person name="Westerberg I."/>
            <person name="Brannstrom I.O."/>
            <person name="Guillou S."/>
            <person name="Cros-Aarteil S."/>
            <person name="Calhoun S."/>
            <person name="Haridas S."/>
            <person name="Kuo A."/>
            <person name="Pangilinan J."/>
            <person name="Riley R."/>
            <person name="Labutti K."/>
            <person name="Andreopoulos B."/>
            <person name="Lipzen A."/>
            <person name="Chen C."/>
            <person name="Yanf M."/>
            <person name="Daum C."/>
            <person name="Ng V."/>
            <person name="Clum A."/>
            <person name="Steindorff A."/>
            <person name="Ohm R."/>
            <person name="Martin F."/>
            <person name="Silar P."/>
            <person name="Natvig D."/>
            <person name="Lalanne C."/>
            <person name="Gautier V."/>
            <person name="Ament-Velasquez S.L."/>
            <person name="Kruys A."/>
            <person name="Hutchinson M.I."/>
            <person name="Powell A.J."/>
            <person name="Barry K."/>
            <person name="Miller A.N."/>
            <person name="Grigoriev I.V."/>
            <person name="Debuchy R."/>
            <person name="Gladieux P."/>
            <person name="Thoren M.H."/>
            <person name="Johannesson H."/>
        </authorList>
    </citation>
    <scope>NUCLEOTIDE SEQUENCE</scope>
    <source>
        <strain evidence="11">CBS 626.80</strain>
    </source>
</reference>
<dbReference type="InterPro" id="IPR001128">
    <property type="entry name" value="Cyt_P450"/>
</dbReference>
<evidence type="ECO:0000313" key="11">
    <source>
        <dbReference type="EMBL" id="KAK3955242.1"/>
    </source>
</evidence>
<dbReference type="PRINTS" id="PR00465">
    <property type="entry name" value="EP450IV"/>
</dbReference>
<sequence length="558" mass="62471">MMGLGNNIVERALLTYHGLSTATKATLAISIALILCRVLCRHESTRRKELPAWGPIEMALVMNLLDGPRNGIVYRIFSAIRRYGGSFYGITSANQTLIGYEDVDRLFSSQMNHALSIEWHGYGLFLRFFGFPDTPILRKKVECTFKPWHSPVERVFNNETGAAAAFERGNLSKMVSEFVSFSPEKEKMKRWELRADTKVVKPEDDSGKGGAIEANLSTLIMDFGACFTIPPIFGHDLLDRNPHLLEDIWKFDHVVPLLFINMPTWVPFKVMKEGMEARKRLLDGVESFSRRVTQLQRGEKIDDGADMSDVSDVVLERNTALERNEWSYKERAASELLVLFASNTNTQPVLFWLVLYIYSTAGLVDTLRKEVSPFVTLTGSANRKDITAIDISGLSRECQLLKSIILETLRLAFGAVSTRFVKRPITVQDGNHTHKLHPGTFLSVPHSFSQRDPSLYPDPDKFVPDRFLETDPSSGNLVAKYGKLRPWGAGASMCRGKLFAEKELMAIGAALVMLWDISPAGGGDWKLPEMVGGPGPVKPKEEVRVVIRRAVFDGVSLE</sequence>
<dbReference type="GO" id="GO:0017000">
    <property type="term" value="P:antibiotic biosynthetic process"/>
    <property type="evidence" value="ECO:0007669"/>
    <property type="project" value="UniProtKB-KW"/>
</dbReference>
<dbReference type="GO" id="GO:0005789">
    <property type="term" value="C:endoplasmic reticulum membrane"/>
    <property type="evidence" value="ECO:0007669"/>
    <property type="project" value="UniProtKB-SubCell"/>
</dbReference>
<dbReference type="Proteomes" id="UP001303222">
    <property type="component" value="Unassembled WGS sequence"/>
</dbReference>
<protein>
    <submittedName>
        <fullName evidence="11">Cytochrome P450</fullName>
    </submittedName>
</protein>
<dbReference type="Pfam" id="PF00067">
    <property type="entry name" value="p450"/>
    <property type="match status" value="1"/>
</dbReference>
<evidence type="ECO:0000256" key="10">
    <source>
        <dbReference type="PIRSR" id="PIRSR602403-1"/>
    </source>
</evidence>
<dbReference type="GO" id="GO:0020037">
    <property type="term" value="F:heme binding"/>
    <property type="evidence" value="ECO:0007669"/>
    <property type="project" value="InterPro"/>
</dbReference>
<comment type="similarity">
    <text evidence="4">Belongs to the cytochrome P450 family.</text>
</comment>
<comment type="subcellular location">
    <subcellularLocation>
        <location evidence="2">Endoplasmic reticulum membrane</location>
        <topology evidence="2">Single-pass membrane protein</topology>
    </subcellularLocation>
</comment>
<reference evidence="11" key="1">
    <citation type="journal article" date="2023" name="Mol. Phylogenet. Evol.">
        <title>Genome-scale phylogeny and comparative genomics of the fungal order Sordariales.</title>
        <authorList>
            <person name="Hensen N."/>
            <person name="Bonometti L."/>
            <person name="Westerberg I."/>
            <person name="Brannstrom I.O."/>
            <person name="Guillou S."/>
            <person name="Cros-Aarteil S."/>
            <person name="Calhoun S."/>
            <person name="Haridas S."/>
            <person name="Kuo A."/>
            <person name="Mondo S."/>
            <person name="Pangilinan J."/>
            <person name="Riley R."/>
            <person name="LaButti K."/>
            <person name="Andreopoulos B."/>
            <person name="Lipzen A."/>
            <person name="Chen C."/>
            <person name="Yan M."/>
            <person name="Daum C."/>
            <person name="Ng V."/>
            <person name="Clum A."/>
            <person name="Steindorff A."/>
            <person name="Ohm R.A."/>
            <person name="Martin F."/>
            <person name="Silar P."/>
            <person name="Natvig D.O."/>
            <person name="Lalanne C."/>
            <person name="Gautier V."/>
            <person name="Ament-Velasquez S.L."/>
            <person name="Kruys A."/>
            <person name="Hutchinson M.I."/>
            <person name="Powell A.J."/>
            <person name="Barry K."/>
            <person name="Miller A.N."/>
            <person name="Grigoriev I.V."/>
            <person name="Debuchy R."/>
            <person name="Gladieux P."/>
            <person name="Hiltunen Thoren M."/>
            <person name="Johannesson H."/>
        </authorList>
    </citation>
    <scope>NUCLEOTIDE SEQUENCE</scope>
    <source>
        <strain evidence="11">CBS 626.80</strain>
    </source>
</reference>
<feature type="binding site" description="axial binding residue" evidence="10">
    <location>
        <position position="494"/>
    </location>
    <ligand>
        <name>heme</name>
        <dbReference type="ChEBI" id="CHEBI:30413"/>
    </ligand>
    <ligandPart>
        <name>Fe</name>
        <dbReference type="ChEBI" id="CHEBI:18248"/>
    </ligandPart>
</feature>
<evidence type="ECO:0000256" key="8">
    <source>
        <dbReference type="ARBA" id="ARBA00023033"/>
    </source>
</evidence>
<dbReference type="InterPro" id="IPR002403">
    <property type="entry name" value="Cyt_P450_E_grp-IV"/>
</dbReference>
<keyword evidence="12" id="KW-1185">Reference proteome</keyword>
<dbReference type="AlphaFoldDB" id="A0AAN6P417"/>
<evidence type="ECO:0000256" key="9">
    <source>
        <dbReference type="ARBA" id="ARBA00023194"/>
    </source>
</evidence>
<dbReference type="GO" id="GO:0005506">
    <property type="term" value="F:iron ion binding"/>
    <property type="evidence" value="ECO:0007669"/>
    <property type="project" value="InterPro"/>
</dbReference>
<comment type="cofactor">
    <cofactor evidence="1 10">
        <name>heme</name>
        <dbReference type="ChEBI" id="CHEBI:30413"/>
    </cofactor>
</comment>
<dbReference type="PANTHER" id="PTHR24306">
    <property type="match status" value="1"/>
</dbReference>
<evidence type="ECO:0000256" key="7">
    <source>
        <dbReference type="ARBA" id="ARBA00023004"/>
    </source>
</evidence>
<dbReference type="SUPFAM" id="SSF48264">
    <property type="entry name" value="Cytochrome P450"/>
    <property type="match status" value="1"/>
</dbReference>
<keyword evidence="9" id="KW-0045">Antibiotic biosynthesis</keyword>
<comment type="pathway">
    <text evidence="3">Antibiotic biosynthesis.</text>
</comment>
<evidence type="ECO:0000256" key="2">
    <source>
        <dbReference type="ARBA" id="ARBA00004389"/>
    </source>
</evidence>
<proteinExistence type="inferred from homology"/>
<keyword evidence="5" id="KW-0444">Lipid biosynthesis</keyword>
<accession>A0AAN6P417</accession>
<dbReference type="EMBL" id="MU859079">
    <property type="protein sequence ID" value="KAK3955242.1"/>
    <property type="molecule type" value="Genomic_DNA"/>
</dbReference>
<keyword evidence="7 10" id="KW-0408">Iron</keyword>
<dbReference type="CDD" id="cd11040">
    <property type="entry name" value="CYP7_CYP8-like"/>
    <property type="match status" value="1"/>
</dbReference>
<gene>
    <name evidence="11" type="ORF">QBC32DRAFT_52238</name>
</gene>
<evidence type="ECO:0000313" key="12">
    <source>
        <dbReference type="Proteomes" id="UP001303222"/>
    </source>
</evidence>
<keyword evidence="8" id="KW-0503">Monooxygenase</keyword>
<organism evidence="11 12">
    <name type="scientific">Pseudoneurospora amorphoporcata</name>
    <dbReference type="NCBI Taxonomy" id="241081"/>
    <lineage>
        <taxon>Eukaryota</taxon>
        <taxon>Fungi</taxon>
        <taxon>Dikarya</taxon>
        <taxon>Ascomycota</taxon>
        <taxon>Pezizomycotina</taxon>
        <taxon>Sordariomycetes</taxon>
        <taxon>Sordariomycetidae</taxon>
        <taxon>Sordariales</taxon>
        <taxon>Sordariaceae</taxon>
        <taxon>Pseudoneurospora</taxon>
    </lineage>
</organism>